<keyword evidence="2" id="KW-1185">Reference proteome</keyword>
<protein>
    <submittedName>
        <fullName evidence="1">Uncharacterized protein</fullName>
    </submittedName>
</protein>
<evidence type="ECO:0000313" key="2">
    <source>
        <dbReference type="Proteomes" id="UP001203410"/>
    </source>
</evidence>
<proteinExistence type="predicted"/>
<sequence>MNSDVDELPAGSYHVEIDEEEILAADRTGYRRTAAYFYVNSPGSTRMLVIDPAQLDAALERDAQAPVGIDSPSRP</sequence>
<gene>
    <name evidence="1" type="ORF">LZ496_11935</name>
</gene>
<organism evidence="1 2">
    <name type="scientific">Sphingomonas caseinilyticus</name>
    <dbReference type="NCBI Taxonomy" id="2908205"/>
    <lineage>
        <taxon>Bacteria</taxon>
        <taxon>Pseudomonadati</taxon>
        <taxon>Pseudomonadota</taxon>
        <taxon>Alphaproteobacteria</taxon>
        <taxon>Sphingomonadales</taxon>
        <taxon>Sphingomonadaceae</taxon>
        <taxon>Sphingomonas</taxon>
    </lineage>
</organism>
<evidence type="ECO:0000313" key="1">
    <source>
        <dbReference type="EMBL" id="MCL6699490.1"/>
    </source>
</evidence>
<name>A0ABT0RWX1_9SPHN</name>
<dbReference type="EMBL" id="JAMGBA010000002">
    <property type="protein sequence ID" value="MCL6699490.1"/>
    <property type="molecule type" value="Genomic_DNA"/>
</dbReference>
<dbReference type="RefSeq" id="WP_249904899.1">
    <property type="nucleotide sequence ID" value="NZ_JAMGBA010000002.1"/>
</dbReference>
<comment type="caution">
    <text evidence="1">The sequence shown here is derived from an EMBL/GenBank/DDBJ whole genome shotgun (WGS) entry which is preliminary data.</text>
</comment>
<accession>A0ABT0RWX1</accession>
<dbReference type="Proteomes" id="UP001203410">
    <property type="component" value="Unassembled WGS sequence"/>
</dbReference>
<reference evidence="1 2" key="1">
    <citation type="submission" date="2022-05" db="EMBL/GenBank/DDBJ databases">
        <authorList>
            <person name="Jo J.-H."/>
            <person name="Im W.-T."/>
        </authorList>
    </citation>
    <scope>NUCLEOTIDE SEQUENCE [LARGE SCALE GENOMIC DNA]</scope>
    <source>
        <strain evidence="1 2">NSE70-1</strain>
    </source>
</reference>